<keyword evidence="3" id="KW-0862">Zinc</keyword>
<feature type="compositionally biased region" description="Low complexity" evidence="5">
    <location>
        <begin position="68"/>
        <end position="79"/>
    </location>
</feature>
<evidence type="ECO:0000256" key="4">
    <source>
        <dbReference type="SAM" id="Coils"/>
    </source>
</evidence>
<feature type="region of interest" description="Disordered" evidence="5">
    <location>
        <begin position="68"/>
        <end position="87"/>
    </location>
</feature>
<dbReference type="InterPro" id="IPR013083">
    <property type="entry name" value="Znf_RING/FYVE/PHD"/>
</dbReference>
<keyword evidence="2" id="KW-0863">Zinc-finger</keyword>
<evidence type="ECO:0008006" key="8">
    <source>
        <dbReference type="Google" id="ProtNLM"/>
    </source>
</evidence>
<comment type="caution">
    <text evidence="6">The sequence shown here is derived from an EMBL/GenBank/DDBJ whole genome shotgun (WGS) entry which is preliminary data.</text>
</comment>
<reference evidence="6" key="1">
    <citation type="submission" date="2023-10" db="EMBL/GenBank/DDBJ databases">
        <title>Chromosome-level genome of the transformable northern wattle, Acacia crassicarpa.</title>
        <authorList>
            <person name="Massaro I."/>
            <person name="Sinha N.R."/>
            <person name="Poethig S."/>
            <person name="Leichty A.R."/>
        </authorList>
    </citation>
    <scope>NUCLEOTIDE SEQUENCE</scope>
    <source>
        <strain evidence="6">Acra3RX</strain>
        <tissue evidence="6">Leaf</tissue>
    </source>
</reference>
<proteinExistence type="predicted"/>
<keyword evidence="1" id="KW-0479">Metal-binding</keyword>
<name>A0AAE1N7S7_9FABA</name>
<evidence type="ECO:0000313" key="6">
    <source>
        <dbReference type="EMBL" id="KAK4284859.1"/>
    </source>
</evidence>
<evidence type="ECO:0000256" key="5">
    <source>
        <dbReference type="SAM" id="MobiDB-lite"/>
    </source>
</evidence>
<evidence type="ECO:0000313" key="7">
    <source>
        <dbReference type="Proteomes" id="UP001293593"/>
    </source>
</evidence>
<keyword evidence="4" id="KW-0175">Coiled coil</keyword>
<keyword evidence="7" id="KW-1185">Reference proteome</keyword>
<evidence type="ECO:0000256" key="2">
    <source>
        <dbReference type="ARBA" id="ARBA00022771"/>
    </source>
</evidence>
<dbReference type="PANTHER" id="PTHR42647">
    <property type="entry name" value="SBP (S-RIBONUCLEASE BINDING PROTEIN) FAMILY PROTEIN"/>
    <property type="match status" value="1"/>
</dbReference>
<dbReference type="GO" id="GO:0004842">
    <property type="term" value="F:ubiquitin-protein transferase activity"/>
    <property type="evidence" value="ECO:0007669"/>
    <property type="project" value="TreeGrafter"/>
</dbReference>
<dbReference type="GO" id="GO:0008270">
    <property type="term" value="F:zinc ion binding"/>
    <property type="evidence" value="ECO:0007669"/>
    <property type="project" value="UniProtKB-KW"/>
</dbReference>
<gene>
    <name evidence="6" type="ORF">QN277_001637</name>
</gene>
<dbReference type="Proteomes" id="UP001293593">
    <property type="component" value="Unassembled WGS sequence"/>
</dbReference>
<protein>
    <recommendedName>
        <fullName evidence="8">BOI-related E3 ubiquitin-protein ligase 3</fullName>
    </recommendedName>
</protein>
<organism evidence="6 7">
    <name type="scientific">Acacia crassicarpa</name>
    <name type="common">northern wattle</name>
    <dbReference type="NCBI Taxonomy" id="499986"/>
    <lineage>
        <taxon>Eukaryota</taxon>
        <taxon>Viridiplantae</taxon>
        <taxon>Streptophyta</taxon>
        <taxon>Embryophyta</taxon>
        <taxon>Tracheophyta</taxon>
        <taxon>Spermatophyta</taxon>
        <taxon>Magnoliopsida</taxon>
        <taxon>eudicotyledons</taxon>
        <taxon>Gunneridae</taxon>
        <taxon>Pentapetalae</taxon>
        <taxon>rosids</taxon>
        <taxon>fabids</taxon>
        <taxon>Fabales</taxon>
        <taxon>Fabaceae</taxon>
        <taxon>Caesalpinioideae</taxon>
        <taxon>mimosoid clade</taxon>
        <taxon>Acacieae</taxon>
        <taxon>Acacia</taxon>
    </lineage>
</organism>
<dbReference type="EMBL" id="JAWXYG010000001">
    <property type="protein sequence ID" value="KAK4284859.1"/>
    <property type="molecule type" value="Genomic_DNA"/>
</dbReference>
<dbReference type="Pfam" id="PF13920">
    <property type="entry name" value="zf-C3HC4_3"/>
    <property type="match status" value="1"/>
</dbReference>
<sequence length="288" mass="33006">MAIQAQQLYTNNLGLPLCGSPQDLMTENGLAQSCFNLQQEQDLRPLFNDRHKNLNMFVNTNLLCSGNNNNTKANNSSLNPSSHPVSQSLNLQFQKQSQDIDHYIRLQNQKLKMMLQEQRKQQVALLLKKVESDAIYMLRQKDEEIAQATKKRMELEELLRRLEEENQAWRKEAQEKEAMALSLHNTLERVKERASYGFNNGVAAEDVGSCCNEEEEGEKTRKTIEEEVKVEQSKRKKMMICKSCKSGKACFLFLPCRHLCSCRGCEALLQACPVCSTPKKARIETLIF</sequence>
<dbReference type="Gene3D" id="3.30.40.10">
    <property type="entry name" value="Zinc/RING finger domain, C3HC4 (zinc finger)"/>
    <property type="match status" value="1"/>
</dbReference>
<feature type="coiled-coil region" evidence="4">
    <location>
        <begin position="138"/>
        <end position="179"/>
    </location>
</feature>
<dbReference type="PANTHER" id="PTHR42647:SF6">
    <property type="entry name" value="RING-TYPE DOMAIN-CONTAINING PROTEIN"/>
    <property type="match status" value="1"/>
</dbReference>
<evidence type="ECO:0000256" key="3">
    <source>
        <dbReference type="ARBA" id="ARBA00022833"/>
    </source>
</evidence>
<dbReference type="PIRSF" id="PIRSF036836">
    <property type="entry name" value="RNase_bind_SBP1"/>
    <property type="match status" value="1"/>
</dbReference>
<accession>A0AAE1N7S7</accession>
<evidence type="ECO:0000256" key="1">
    <source>
        <dbReference type="ARBA" id="ARBA00022723"/>
    </source>
</evidence>
<dbReference type="AlphaFoldDB" id="A0AAE1N7S7"/>